<dbReference type="InterPro" id="IPR050397">
    <property type="entry name" value="Env_Response_Regulators"/>
</dbReference>
<dbReference type="PRINTS" id="PR00034">
    <property type="entry name" value="HTHCRP"/>
</dbReference>
<keyword evidence="3" id="KW-0804">Transcription</keyword>
<organism evidence="6 7">
    <name type="scientific">Alkalilimnicola ehrlichii</name>
    <dbReference type="NCBI Taxonomy" id="351052"/>
    <lineage>
        <taxon>Bacteria</taxon>
        <taxon>Pseudomonadati</taxon>
        <taxon>Pseudomonadota</taxon>
        <taxon>Gammaproteobacteria</taxon>
        <taxon>Chromatiales</taxon>
        <taxon>Ectothiorhodospiraceae</taxon>
        <taxon>Alkalilimnicola</taxon>
    </lineage>
</organism>
<dbReference type="Pfam" id="PF13545">
    <property type="entry name" value="HTH_Crp_2"/>
    <property type="match status" value="1"/>
</dbReference>
<name>A0A3E0WVW4_9GAMM</name>
<dbReference type="InterPro" id="IPR014710">
    <property type="entry name" value="RmlC-like_jellyroll"/>
</dbReference>
<dbReference type="RefSeq" id="WP_116301992.1">
    <property type="nucleotide sequence ID" value="NZ_NFZV01000007.1"/>
</dbReference>
<dbReference type="InterPro" id="IPR018490">
    <property type="entry name" value="cNMP-bd_dom_sf"/>
</dbReference>
<dbReference type="PROSITE" id="PS00042">
    <property type="entry name" value="HTH_CRP_1"/>
    <property type="match status" value="1"/>
</dbReference>
<proteinExistence type="predicted"/>
<keyword evidence="7" id="KW-1185">Reference proteome</keyword>
<evidence type="ECO:0000313" key="7">
    <source>
        <dbReference type="Proteomes" id="UP000256763"/>
    </source>
</evidence>
<dbReference type="Gene3D" id="1.10.10.10">
    <property type="entry name" value="Winged helix-like DNA-binding domain superfamily/Winged helix DNA-binding domain"/>
    <property type="match status" value="1"/>
</dbReference>
<dbReference type="InterPro" id="IPR012318">
    <property type="entry name" value="HTH_CRP"/>
</dbReference>
<feature type="domain" description="HTH crp-type" evidence="5">
    <location>
        <begin position="158"/>
        <end position="231"/>
    </location>
</feature>
<evidence type="ECO:0000256" key="3">
    <source>
        <dbReference type="ARBA" id="ARBA00023163"/>
    </source>
</evidence>
<evidence type="ECO:0000256" key="1">
    <source>
        <dbReference type="ARBA" id="ARBA00023015"/>
    </source>
</evidence>
<accession>A0A3E0WVW4</accession>
<dbReference type="GO" id="GO:0003677">
    <property type="term" value="F:DNA binding"/>
    <property type="evidence" value="ECO:0007669"/>
    <property type="project" value="UniProtKB-KW"/>
</dbReference>
<dbReference type="SUPFAM" id="SSF51206">
    <property type="entry name" value="cAMP-binding domain-like"/>
    <property type="match status" value="1"/>
</dbReference>
<dbReference type="SMART" id="SM00100">
    <property type="entry name" value="cNMP"/>
    <property type="match status" value="1"/>
</dbReference>
<reference evidence="7" key="1">
    <citation type="submission" date="2017-05" db="EMBL/GenBank/DDBJ databases">
        <authorList>
            <person name="Sharma S."/>
            <person name="Sidhu C."/>
            <person name="Pinnaka A.K."/>
        </authorList>
    </citation>
    <scope>NUCLEOTIDE SEQUENCE [LARGE SCALE GENOMIC DNA]</scope>
    <source>
        <strain evidence="7">AK93</strain>
    </source>
</reference>
<dbReference type="SMART" id="SM00419">
    <property type="entry name" value="HTH_CRP"/>
    <property type="match status" value="1"/>
</dbReference>
<dbReference type="GO" id="GO:0005829">
    <property type="term" value="C:cytosol"/>
    <property type="evidence" value="ECO:0007669"/>
    <property type="project" value="TreeGrafter"/>
</dbReference>
<protein>
    <submittedName>
        <fullName evidence="6">Transcriptional regulator FNR</fullName>
    </submittedName>
</protein>
<dbReference type="OrthoDB" id="7643467at2"/>
<evidence type="ECO:0000259" key="4">
    <source>
        <dbReference type="PROSITE" id="PS50042"/>
    </source>
</evidence>
<dbReference type="EMBL" id="NFZW01000009">
    <property type="protein sequence ID" value="RFA36539.1"/>
    <property type="molecule type" value="Genomic_DNA"/>
</dbReference>
<dbReference type="PANTHER" id="PTHR24567">
    <property type="entry name" value="CRP FAMILY TRANSCRIPTIONAL REGULATORY PROTEIN"/>
    <property type="match status" value="1"/>
</dbReference>
<comment type="caution">
    <text evidence="6">The sequence shown here is derived from an EMBL/GenBank/DDBJ whole genome shotgun (WGS) entry which is preliminary data.</text>
</comment>
<dbReference type="PROSITE" id="PS51063">
    <property type="entry name" value="HTH_CRP_2"/>
    <property type="match status" value="1"/>
</dbReference>
<dbReference type="InterPro" id="IPR036388">
    <property type="entry name" value="WH-like_DNA-bd_sf"/>
</dbReference>
<dbReference type="PANTHER" id="PTHR24567:SF75">
    <property type="entry name" value="FUMARATE AND NITRATE REDUCTION REGULATORY PROTEIN"/>
    <property type="match status" value="1"/>
</dbReference>
<dbReference type="SUPFAM" id="SSF46785">
    <property type="entry name" value="Winged helix' DNA-binding domain"/>
    <property type="match status" value="1"/>
</dbReference>
<dbReference type="Proteomes" id="UP000256763">
    <property type="component" value="Unassembled WGS sequence"/>
</dbReference>
<dbReference type="InterPro" id="IPR000595">
    <property type="entry name" value="cNMP-bd_dom"/>
</dbReference>
<evidence type="ECO:0000313" key="6">
    <source>
        <dbReference type="EMBL" id="RFA36539.1"/>
    </source>
</evidence>
<evidence type="ECO:0000256" key="2">
    <source>
        <dbReference type="ARBA" id="ARBA00023125"/>
    </source>
</evidence>
<dbReference type="Pfam" id="PF00027">
    <property type="entry name" value="cNMP_binding"/>
    <property type="match status" value="1"/>
</dbReference>
<dbReference type="InterPro" id="IPR018335">
    <property type="entry name" value="Tscrpt_reg_HTH_Crp-type_CS"/>
</dbReference>
<dbReference type="CDD" id="cd00038">
    <property type="entry name" value="CAP_ED"/>
    <property type="match status" value="1"/>
</dbReference>
<dbReference type="PROSITE" id="PS50042">
    <property type="entry name" value="CNMP_BINDING_3"/>
    <property type="match status" value="1"/>
</dbReference>
<gene>
    <name evidence="6" type="ORF">CAL65_11285</name>
</gene>
<sequence>MPQVTPLRQQRTNCSDCRLATLCLPENLDDVAVNDLDGIIKRPRPLDRGAPLFHSGGDFRAIYAIRTGAVKTSRLLPNGDEFVSGFYLPGEVIGLDAINYNNHPTTAVALETTSVCEVPFSDLEKLSLNRPALQRHMMRIMSRELATEQTLNQVLVHRSAEQRLAVVLVSLSDRFGNRGLSPKRFRLPMSRHELGNYLGLAPETMSRIFRRLEKQELVCTDGRDITLLNQTELRLLAHGESEVPLRSGRA</sequence>
<dbReference type="FunFam" id="1.10.10.10:FF:000028">
    <property type="entry name" value="Fumarate/nitrate reduction transcriptional regulator Fnr"/>
    <property type="match status" value="1"/>
</dbReference>
<dbReference type="NCBIfam" id="NF008365">
    <property type="entry name" value="PRK11161.1"/>
    <property type="match status" value="1"/>
</dbReference>
<dbReference type="GO" id="GO:0003700">
    <property type="term" value="F:DNA-binding transcription factor activity"/>
    <property type="evidence" value="ECO:0007669"/>
    <property type="project" value="InterPro"/>
</dbReference>
<dbReference type="Gene3D" id="2.60.120.10">
    <property type="entry name" value="Jelly Rolls"/>
    <property type="match status" value="1"/>
</dbReference>
<dbReference type="AlphaFoldDB" id="A0A3E0WVW4"/>
<feature type="domain" description="Cyclic nucleotide-binding" evidence="4">
    <location>
        <begin position="24"/>
        <end position="139"/>
    </location>
</feature>
<keyword evidence="2" id="KW-0238">DNA-binding</keyword>
<dbReference type="CDD" id="cd00092">
    <property type="entry name" value="HTH_CRP"/>
    <property type="match status" value="1"/>
</dbReference>
<keyword evidence="1" id="KW-0805">Transcription regulation</keyword>
<dbReference type="InterPro" id="IPR036390">
    <property type="entry name" value="WH_DNA-bd_sf"/>
</dbReference>
<evidence type="ECO:0000259" key="5">
    <source>
        <dbReference type="PROSITE" id="PS51063"/>
    </source>
</evidence>